<feature type="transmembrane region" description="Helical" evidence="2">
    <location>
        <begin position="112"/>
        <end position="129"/>
    </location>
</feature>
<keyword evidence="2" id="KW-0812">Transmembrane</keyword>
<evidence type="ECO:0000256" key="1">
    <source>
        <dbReference type="SAM" id="MobiDB-lite"/>
    </source>
</evidence>
<accession>A0A3B1ARK2</accession>
<sequence length="131" mass="14245">MANQDTQDWEDYQLGVQGTMTGSMHNQLGLNDQPQSYAGTSHKQPARAKNQPKAKRSQSARTVSNSDHNGLSYLVAAIAWVIAFVLLLPETGGESLFTYLLPLGAAVIAERYYKVIVTLVGVVAAVHLFNL</sequence>
<keyword evidence="2" id="KW-1133">Transmembrane helix</keyword>
<evidence type="ECO:0000256" key="2">
    <source>
        <dbReference type="SAM" id="Phobius"/>
    </source>
</evidence>
<protein>
    <submittedName>
        <fullName evidence="3">Uncharacterized protein</fullName>
    </submittedName>
</protein>
<feature type="transmembrane region" description="Helical" evidence="2">
    <location>
        <begin position="71"/>
        <end position="92"/>
    </location>
</feature>
<feature type="compositionally biased region" description="Polar residues" evidence="1">
    <location>
        <begin position="23"/>
        <end position="43"/>
    </location>
</feature>
<dbReference type="EMBL" id="UOFR01000039">
    <property type="protein sequence ID" value="VAW96604.1"/>
    <property type="molecule type" value="Genomic_DNA"/>
</dbReference>
<dbReference type="AlphaFoldDB" id="A0A3B1ARK2"/>
<proteinExistence type="predicted"/>
<feature type="compositionally biased region" description="Basic residues" evidence="1">
    <location>
        <begin position="44"/>
        <end position="58"/>
    </location>
</feature>
<evidence type="ECO:0000313" key="3">
    <source>
        <dbReference type="EMBL" id="VAW96604.1"/>
    </source>
</evidence>
<gene>
    <name evidence="3" type="ORF">MNBD_GAMMA21-466</name>
</gene>
<feature type="region of interest" description="Disordered" evidence="1">
    <location>
        <begin position="23"/>
        <end position="66"/>
    </location>
</feature>
<keyword evidence="2" id="KW-0472">Membrane</keyword>
<organism evidence="3">
    <name type="scientific">hydrothermal vent metagenome</name>
    <dbReference type="NCBI Taxonomy" id="652676"/>
    <lineage>
        <taxon>unclassified sequences</taxon>
        <taxon>metagenomes</taxon>
        <taxon>ecological metagenomes</taxon>
    </lineage>
</organism>
<name>A0A3B1ARK2_9ZZZZ</name>
<reference evidence="3" key="1">
    <citation type="submission" date="2018-06" db="EMBL/GenBank/DDBJ databases">
        <authorList>
            <person name="Zhirakovskaya E."/>
        </authorList>
    </citation>
    <scope>NUCLEOTIDE SEQUENCE</scope>
</reference>